<dbReference type="InterPro" id="IPR036259">
    <property type="entry name" value="MFS_trans_sf"/>
</dbReference>
<dbReference type="EMBL" id="AZMM01003797">
    <property type="protein sequence ID" value="ETJ42238.1"/>
    <property type="molecule type" value="Genomic_DNA"/>
</dbReference>
<gene>
    <name evidence="2" type="ORF">Q604_UNBC03797G0001</name>
</gene>
<sequence length="89" mass="9117">GANFSSSMAYIGNFFPKSEKGTALGINGGVGNLGISVIYFLAPFAMGSAALGSVFGVTPAIIKGNAVYLANAAFMWIVPLVVILALMTR</sequence>
<keyword evidence="1" id="KW-0812">Transmembrane</keyword>
<keyword evidence="1" id="KW-0472">Membrane</keyword>
<keyword evidence="1" id="KW-1133">Transmembrane helix</keyword>
<evidence type="ECO:0000313" key="2">
    <source>
        <dbReference type="EMBL" id="ETJ42238.1"/>
    </source>
</evidence>
<feature type="non-terminal residue" evidence="2">
    <location>
        <position position="1"/>
    </location>
</feature>
<feature type="non-terminal residue" evidence="2">
    <location>
        <position position="89"/>
    </location>
</feature>
<proteinExistence type="predicted"/>
<protein>
    <submittedName>
        <fullName evidence="2">Major facilitator superfamily MFS_1</fullName>
    </submittedName>
</protein>
<feature type="transmembrane region" description="Helical" evidence="1">
    <location>
        <begin position="37"/>
        <end position="62"/>
    </location>
</feature>
<reference evidence="2" key="1">
    <citation type="submission" date="2013-12" db="EMBL/GenBank/DDBJ databases">
        <title>A Varibaculum cambriense genome reconstructed from a premature infant gut community with otherwise low bacterial novelty that shifts toward anaerobic metabolism during the third week of life.</title>
        <authorList>
            <person name="Brown C.T."/>
            <person name="Sharon I."/>
            <person name="Thomas B.C."/>
            <person name="Castelle C.J."/>
            <person name="Morowitz M.J."/>
            <person name="Banfield J.F."/>
        </authorList>
    </citation>
    <scope>NUCLEOTIDE SEQUENCE</scope>
</reference>
<name>W1YI92_9ZZZZ</name>
<evidence type="ECO:0000256" key="1">
    <source>
        <dbReference type="SAM" id="Phobius"/>
    </source>
</evidence>
<accession>W1YI92</accession>
<dbReference type="AlphaFoldDB" id="W1YI92"/>
<organism evidence="2">
    <name type="scientific">human gut metagenome</name>
    <dbReference type="NCBI Taxonomy" id="408170"/>
    <lineage>
        <taxon>unclassified sequences</taxon>
        <taxon>metagenomes</taxon>
        <taxon>organismal metagenomes</taxon>
    </lineage>
</organism>
<feature type="transmembrane region" description="Helical" evidence="1">
    <location>
        <begin position="68"/>
        <end position="87"/>
    </location>
</feature>
<dbReference type="Gene3D" id="1.20.1250.20">
    <property type="entry name" value="MFS general substrate transporter like domains"/>
    <property type="match status" value="1"/>
</dbReference>
<comment type="caution">
    <text evidence="2">The sequence shown here is derived from an EMBL/GenBank/DDBJ whole genome shotgun (WGS) entry which is preliminary data.</text>
</comment>
<dbReference type="SUPFAM" id="SSF103473">
    <property type="entry name" value="MFS general substrate transporter"/>
    <property type="match status" value="1"/>
</dbReference>